<dbReference type="HOGENOM" id="CLU_2384870_0_0_11"/>
<proteinExistence type="predicted"/>
<reference evidence="3" key="1">
    <citation type="journal article" date="2015" name="J. Biotechnol.">
        <title>Complete genome sequence of the actinobacterium Streptomyces glaucescens GLA.O (DSM 40922) consisting of a linear chromosome and one linear plasmid.</title>
        <authorList>
            <person name="Ortseifen V."/>
            <person name="Winkler A."/>
            <person name="Albersmeier A."/>
            <person name="Wendler S."/>
            <person name="Puhler A."/>
            <person name="Kalinowski J."/>
            <person name="Ruckert C."/>
        </authorList>
    </citation>
    <scope>NUCLEOTIDE SEQUENCE [LARGE SCALE GENOMIC DNA]</scope>
    <source>
        <strain evidence="3">DSM 40922 / GLA O</strain>
    </source>
</reference>
<dbReference type="RefSeq" id="WP_043502880.1">
    <property type="nucleotide sequence ID" value="NZ_CP009438.1"/>
</dbReference>
<feature type="compositionally biased region" description="Basic and acidic residues" evidence="1">
    <location>
        <begin position="70"/>
        <end position="83"/>
    </location>
</feature>
<accession>A0A089Z1H6</accession>
<protein>
    <submittedName>
        <fullName evidence="2">Uncharacterized protein</fullName>
    </submittedName>
</protein>
<dbReference type="Proteomes" id="UP000029482">
    <property type="component" value="Chromosome"/>
</dbReference>
<gene>
    <name evidence="2" type="ORF">SGLAU_18675</name>
</gene>
<name>A0A089Z1H6_STRGA</name>
<dbReference type="KEGG" id="sgu:SGLAU_18675"/>
<dbReference type="STRING" id="1907.SGLAU_18675"/>
<dbReference type="AlphaFoldDB" id="A0A089Z1H6"/>
<organism evidence="2 3">
    <name type="scientific">Streptomyces glaucescens</name>
    <dbReference type="NCBI Taxonomy" id="1907"/>
    <lineage>
        <taxon>Bacteria</taxon>
        <taxon>Bacillati</taxon>
        <taxon>Actinomycetota</taxon>
        <taxon>Actinomycetes</taxon>
        <taxon>Kitasatosporales</taxon>
        <taxon>Streptomycetaceae</taxon>
        <taxon>Streptomyces</taxon>
    </lineage>
</organism>
<keyword evidence="3" id="KW-1185">Reference proteome</keyword>
<feature type="region of interest" description="Disordered" evidence="1">
    <location>
        <begin position="70"/>
        <end position="94"/>
    </location>
</feature>
<sequence length="94" mass="10025">MGCFRALKQTARSGLAAEREPLEPLLAPRGAAGLAGRAAMPLQARLPDRDAPPVPPAARRADALREATAHGARAVRERRDPRWETVQAALTDPA</sequence>
<evidence type="ECO:0000256" key="1">
    <source>
        <dbReference type="SAM" id="MobiDB-lite"/>
    </source>
</evidence>
<dbReference type="EMBL" id="CP009438">
    <property type="protein sequence ID" value="AIR99695.1"/>
    <property type="molecule type" value="Genomic_DNA"/>
</dbReference>
<evidence type="ECO:0000313" key="3">
    <source>
        <dbReference type="Proteomes" id="UP000029482"/>
    </source>
</evidence>
<evidence type="ECO:0000313" key="2">
    <source>
        <dbReference type="EMBL" id="AIR99695.1"/>
    </source>
</evidence>